<sequence length="270" mass="29735">MAHRHLPPENAILEIEDNDVVHYICQDGNVMTERDFDDGELLPPEDVGTAQRGTAAAYVVQGEGKRAIYCIKAQEEDILQDFEFDDEDGMWVYGQLSEFGIRVLPGTKLAAVQIEEHSTLVISQAVSGVIQAVRRDFREDGWQPVSGLPHTQPLPGSSIHALRVDDMVVALYAHQDCSIHELSLVNGEWRVNEVASSTERQIPGTEGEFPKSHISAAVADDGGYTLRFADETGAAYVMDNGEAILVGRITDDGFQKLHDAEGHGPKELKW</sequence>
<dbReference type="Proteomes" id="UP001610335">
    <property type="component" value="Unassembled WGS sequence"/>
</dbReference>
<dbReference type="EMBL" id="JBFXLS010000030">
    <property type="protein sequence ID" value="KAL2826483.1"/>
    <property type="molecule type" value="Genomic_DNA"/>
</dbReference>
<dbReference type="SUPFAM" id="SSF89372">
    <property type="entry name" value="Fucose-specific lectin"/>
    <property type="match status" value="1"/>
</dbReference>
<gene>
    <name evidence="1" type="ORF">BDW59DRAFT_161001</name>
</gene>
<name>A0ABR4II20_9EURO</name>
<comment type="caution">
    <text evidence="1">The sequence shown here is derived from an EMBL/GenBank/DDBJ whole genome shotgun (WGS) entry which is preliminary data.</text>
</comment>
<reference evidence="1 2" key="1">
    <citation type="submission" date="2024-07" db="EMBL/GenBank/DDBJ databases">
        <title>Section-level genome sequencing and comparative genomics of Aspergillus sections Usti and Cavernicolus.</title>
        <authorList>
            <consortium name="Lawrence Berkeley National Laboratory"/>
            <person name="Nybo J.L."/>
            <person name="Vesth T.C."/>
            <person name="Theobald S."/>
            <person name="Frisvad J.C."/>
            <person name="Larsen T.O."/>
            <person name="Kjaerboelling I."/>
            <person name="Rothschild-Mancinelli K."/>
            <person name="Lyhne E.K."/>
            <person name="Kogle M.E."/>
            <person name="Barry K."/>
            <person name="Clum A."/>
            <person name="Na H."/>
            <person name="Ledsgaard L."/>
            <person name="Lin J."/>
            <person name="Lipzen A."/>
            <person name="Kuo A."/>
            <person name="Riley R."/>
            <person name="Mondo S."/>
            <person name="LaButti K."/>
            <person name="Haridas S."/>
            <person name="Pangalinan J."/>
            <person name="Salamov A.A."/>
            <person name="Simmons B.A."/>
            <person name="Magnuson J.K."/>
            <person name="Chen J."/>
            <person name="Drula E."/>
            <person name="Henrissat B."/>
            <person name="Wiebenga A."/>
            <person name="Lubbers R.J."/>
            <person name="Gomes A.C."/>
            <person name="Makela M.R."/>
            <person name="Stajich J."/>
            <person name="Grigoriev I.V."/>
            <person name="Mortensen U.H."/>
            <person name="De vries R.P."/>
            <person name="Baker S.E."/>
            <person name="Andersen M.R."/>
        </authorList>
    </citation>
    <scope>NUCLEOTIDE SEQUENCE [LARGE SCALE GENOMIC DNA]</scope>
    <source>
        <strain evidence="1 2">CBS 600.67</strain>
    </source>
</reference>
<organism evidence="1 2">
    <name type="scientific">Aspergillus cavernicola</name>
    <dbReference type="NCBI Taxonomy" id="176166"/>
    <lineage>
        <taxon>Eukaryota</taxon>
        <taxon>Fungi</taxon>
        <taxon>Dikarya</taxon>
        <taxon>Ascomycota</taxon>
        <taxon>Pezizomycotina</taxon>
        <taxon>Eurotiomycetes</taxon>
        <taxon>Eurotiomycetidae</taxon>
        <taxon>Eurotiales</taxon>
        <taxon>Aspergillaceae</taxon>
        <taxon>Aspergillus</taxon>
        <taxon>Aspergillus subgen. Nidulantes</taxon>
    </lineage>
</organism>
<proteinExistence type="predicted"/>
<evidence type="ECO:0008006" key="3">
    <source>
        <dbReference type="Google" id="ProtNLM"/>
    </source>
</evidence>
<evidence type="ECO:0000313" key="1">
    <source>
        <dbReference type="EMBL" id="KAL2826483.1"/>
    </source>
</evidence>
<dbReference type="Gene3D" id="2.120.10.70">
    <property type="entry name" value="Fucose-specific lectin"/>
    <property type="match status" value="1"/>
</dbReference>
<evidence type="ECO:0000313" key="2">
    <source>
        <dbReference type="Proteomes" id="UP001610335"/>
    </source>
</evidence>
<protein>
    <recommendedName>
        <fullName evidence="3">Fucose-specific lectin</fullName>
    </recommendedName>
</protein>
<accession>A0ABR4II20</accession>
<keyword evidence="2" id="KW-1185">Reference proteome</keyword>